<dbReference type="InterPro" id="IPR028082">
    <property type="entry name" value="Peripla_BP_I"/>
</dbReference>
<dbReference type="PROSITE" id="PS51257">
    <property type="entry name" value="PROKAR_LIPOPROTEIN"/>
    <property type="match status" value="1"/>
</dbReference>
<organism evidence="4 5">
    <name type="scientific">Thiothrix litoralis</name>
    <dbReference type="NCBI Taxonomy" id="2891210"/>
    <lineage>
        <taxon>Bacteria</taxon>
        <taxon>Pseudomonadati</taxon>
        <taxon>Pseudomonadota</taxon>
        <taxon>Gammaproteobacteria</taxon>
        <taxon>Thiotrichales</taxon>
        <taxon>Thiotrichaceae</taxon>
        <taxon>Thiothrix</taxon>
    </lineage>
</organism>
<comment type="similarity">
    <text evidence="1">Belongs to the leucine-binding protein family.</text>
</comment>
<name>A0ABX7WNP9_9GAMM</name>
<gene>
    <name evidence="4" type="ORF">J9253_15670</name>
</gene>
<feature type="domain" description="Leucine-binding protein" evidence="3">
    <location>
        <begin position="53"/>
        <end position="360"/>
    </location>
</feature>
<proteinExistence type="inferred from homology"/>
<protein>
    <submittedName>
        <fullName evidence="4">ABC transporter substrate-binding protein</fullName>
    </submittedName>
</protein>
<dbReference type="RefSeq" id="WP_210221840.1">
    <property type="nucleotide sequence ID" value="NZ_CP072801.1"/>
</dbReference>
<evidence type="ECO:0000256" key="2">
    <source>
        <dbReference type="ARBA" id="ARBA00022729"/>
    </source>
</evidence>
<reference evidence="4 5" key="1">
    <citation type="submission" date="2021-04" db="EMBL/GenBank/DDBJ databases">
        <title>Genomics, taxonomy and metabolism of representatives of sulfur bacteria of the genus Thiothrix: Thiothrix fructosivorans QT, Thiothrix unzii A1T and three new species, Thiothrix subterranea sp. nov., Thiothrix litoralis sp. nov. and 'Candidatus Thiothrix anitrata' sp. nov.</title>
        <authorList>
            <person name="Ravin N.V."/>
            <person name="Smolyakov D."/>
            <person name="Rudenko T.S."/>
            <person name="Mardanov A.V."/>
            <person name="Beletsky A.V."/>
            <person name="Markov N.D."/>
            <person name="Fomenkov A.I."/>
            <person name="Roberts R.J."/>
            <person name="Karnachuk O.V."/>
            <person name="Novikov A."/>
            <person name="Grabovich M.Y."/>
        </authorList>
    </citation>
    <scope>NUCLEOTIDE SEQUENCE [LARGE SCALE GENOMIC DNA]</scope>
    <source>
        <strain evidence="4 5">AS</strain>
    </source>
</reference>
<dbReference type="SUPFAM" id="SSF53822">
    <property type="entry name" value="Periplasmic binding protein-like I"/>
    <property type="match status" value="1"/>
</dbReference>
<sequence>MRRLLLFPILLCLPALWLTGCNPDYEHMAEQRLAFSKKNQGDIHIAAIQDTNKTAFLNGILLAAEEINQRPGKLLGRNVQVHIEQDGEDFESSKSTIRRITANPKITAVLGHRQSGVVIPASVIYERSQVIFMPPFSTAKGLTGHNFQYVFRMIPGNTVIAEQLSSVAKTLGYQKIVLLYARDEISRELAFLVEDTVIKQNIEIISSSSFFEKESNYRPIISEFSSKGFDAVFIAAPPAPAATMVRQLREMGVNQPVLGSDLLNSKDYLQIAGESSQNTIIPDVYSPQKNNPIIQNFIKRYQDKYSVEPDFNAAQGYDSLMLLAAGIEKAGSTLPTLLSSTLHYMPAWVGVTGIHAFTGSGELRGKKYFFKVWQNNAWHPLPSIEIPYLLGRFEANLEQKQTKQSPTPPFSEIFAKRMDEDDHKIFLLVLAQKILQFKRIGIIYENTEEGRKAAGYPLLEALSKHKKVQITECEIAFSLLGKEDTERALVACYGKLSLNSDALFIPSFRGIDAKLLQRLNRSLTFFKIPAVSLDESNTDPHITLVLNKRANVNQDGTGEMQVYSSLLKNLKVHELAERLKGLPEISVNLANMQRYGLPDRPILLLSPDHYLQSDDLTTQGANRQ</sequence>
<dbReference type="Pfam" id="PF13458">
    <property type="entry name" value="Peripla_BP_6"/>
    <property type="match status" value="1"/>
</dbReference>
<keyword evidence="5" id="KW-1185">Reference proteome</keyword>
<dbReference type="PANTHER" id="PTHR30483:SF6">
    <property type="entry name" value="PERIPLASMIC BINDING PROTEIN OF ABC TRANSPORTER FOR NATURAL AMINO ACIDS"/>
    <property type="match status" value="1"/>
</dbReference>
<dbReference type="CDD" id="cd06344">
    <property type="entry name" value="PBP1_ABC_HAAT-like"/>
    <property type="match status" value="1"/>
</dbReference>
<evidence type="ECO:0000313" key="4">
    <source>
        <dbReference type="EMBL" id="QTR45429.1"/>
    </source>
</evidence>
<dbReference type="Proteomes" id="UP000672039">
    <property type="component" value="Chromosome"/>
</dbReference>
<dbReference type="PANTHER" id="PTHR30483">
    <property type="entry name" value="LEUCINE-SPECIFIC-BINDING PROTEIN"/>
    <property type="match status" value="1"/>
</dbReference>
<dbReference type="Gene3D" id="3.40.50.2300">
    <property type="match status" value="3"/>
</dbReference>
<dbReference type="InterPro" id="IPR028081">
    <property type="entry name" value="Leu-bd"/>
</dbReference>
<dbReference type="EMBL" id="CP072801">
    <property type="protein sequence ID" value="QTR45429.1"/>
    <property type="molecule type" value="Genomic_DNA"/>
</dbReference>
<evidence type="ECO:0000313" key="5">
    <source>
        <dbReference type="Proteomes" id="UP000672039"/>
    </source>
</evidence>
<accession>A0ABX7WNP9</accession>
<dbReference type="InterPro" id="IPR051010">
    <property type="entry name" value="BCAA_transport"/>
</dbReference>
<evidence type="ECO:0000256" key="1">
    <source>
        <dbReference type="ARBA" id="ARBA00010062"/>
    </source>
</evidence>
<evidence type="ECO:0000259" key="3">
    <source>
        <dbReference type="Pfam" id="PF13458"/>
    </source>
</evidence>
<keyword evidence="2" id="KW-0732">Signal</keyword>